<dbReference type="InParanoid" id="A0A1Y2F717"/>
<dbReference type="AlphaFoldDB" id="A0A1Y2F717"/>
<feature type="compositionally biased region" description="Low complexity" evidence="1">
    <location>
        <begin position="218"/>
        <end position="238"/>
    </location>
</feature>
<evidence type="ECO:0000256" key="1">
    <source>
        <dbReference type="SAM" id="MobiDB-lite"/>
    </source>
</evidence>
<evidence type="ECO:0000313" key="3">
    <source>
        <dbReference type="EMBL" id="ORY79700.1"/>
    </source>
</evidence>
<sequence length="324" mass="35170">MAQPSPPTELTSTRMPGCSAWVTVDDKPLPVYSALSEGNKSIGYIEAIEGAQFKCIIATDERKRLPKTTPRISTWMDAVYAGAQVTATTQRPFQFAKLSLTDDEDRACREEQVVKNMGTLQVKVIRVKDLHDADYVPLDGLHSEVVLHEATKKATLSHQTSLAPPQASPKMGLQTRCTEIDSPVNPFYTFEFRYRSRALLELEGQAPALPAPSPPPAAAAAAEDPPAATAQQPPTSAKAKGKKRAIEITIDSDDDEDGMTEVERLRARVAALERERVKPEPGVKVKEEEKPSLKKVKMEQGGSSGGASSSPKGKKGKPEVIELD</sequence>
<name>A0A1Y2F717_9BASI</name>
<keyword evidence="4" id="KW-1185">Reference proteome</keyword>
<accession>A0A1Y2F717</accession>
<gene>
    <name evidence="3" type="ORF">BCR35DRAFT_331951</name>
</gene>
<dbReference type="Proteomes" id="UP000193467">
    <property type="component" value="Unassembled WGS sequence"/>
</dbReference>
<reference evidence="3 4" key="1">
    <citation type="submission" date="2016-07" db="EMBL/GenBank/DDBJ databases">
        <title>Pervasive Adenine N6-methylation of Active Genes in Fungi.</title>
        <authorList>
            <consortium name="DOE Joint Genome Institute"/>
            <person name="Mondo S.J."/>
            <person name="Dannebaum R.O."/>
            <person name="Kuo R.C."/>
            <person name="Labutti K."/>
            <person name="Haridas S."/>
            <person name="Kuo A."/>
            <person name="Salamov A."/>
            <person name="Ahrendt S.R."/>
            <person name="Lipzen A."/>
            <person name="Sullivan W."/>
            <person name="Andreopoulos W.B."/>
            <person name="Clum A."/>
            <person name="Lindquist E."/>
            <person name="Daum C."/>
            <person name="Ramamoorthy G.K."/>
            <person name="Gryganskyi A."/>
            <person name="Culley D."/>
            <person name="Magnuson J.K."/>
            <person name="James T.Y."/>
            <person name="O'Malley M.A."/>
            <person name="Stajich J.E."/>
            <person name="Spatafora J.W."/>
            <person name="Visel A."/>
            <person name="Grigoriev I.V."/>
        </authorList>
    </citation>
    <scope>NUCLEOTIDE SEQUENCE [LARGE SCALE GENOMIC DNA]</scope>
    <source>
        <strain evidence="3 4">62-1032</strain>
    </source>
</reference>
<dbReference type="PANTHER" id="PTHR36223">
    <property type="entry name" value="BETA-LACTAMASE-TYPE TRANSPEPTIDASE FOLD DOMAIN CONTAINING PROTEIN"/>
    <property type="match status" value="1"/>
</dbReference>
<feature type="compositionally biased region" description="Basic and acidic residues" evidence="1">
    <location>
        <begin position="261"/>
        <end position="298"/>
    </location>
</feature>
<comment type="caution">
    <text evidence="3">The sequence shown here is derived from an EMBL/GenBank/DDBJ whole genome shotgun (WGS) entry which is preliminary data.</text>
</comment>
<organism evidence="3 4">
    <name type="scientific">Leucosporidium creatinivorum</name>
    <dbReference type="NCBI Taxonomy" id="106004"/>
    <lineage>
        <taxon>Eukaryota</taxon>
        <taxon>Fungi</taxon>
        <taxon>Dikarya</taxon>
        <taxon>Basidiomycota</taxon>
        <taxon>Pucciniomycotina</taxon>
        <taxon>Microbotryomycetes</taxon>
        <taxon>Leucosporidiales</taxon>
        <taxon>Leucosporidium</taxon>
    </lineage>
</organism>
<dbReference type="EMBL" id="MCGR01000026">
    <property type="protein sequence ID" value="ORY79700.1"/>
    <property type="molecule type" value="Genomic_DNA"/>
</dbReference>
<dbReference type="Pfam" id="PF25534">
    <property type="entry name" value="DUF7918"/>
    <property type="match status" value="1"/>
</dbReference>
<protein>
    <recommendedName>
        <fullName evidence="2">DUF7918 domain-containing protein</fullName>
    </recommendedName>
</protein>
<dbReference type="InterPro" id="IPR057678">
    <property type="entry name" value="DUF7918"/>
</dbReference>
<dbReference type="PANTHER" id="PTHR36223:SF1">
    <property type="entry name" value="TRANSCRIPTION ELONGATION FACTOR EAF N-TERMINAL DOMAIN-CONTAINING PROTEIN"/>
    <property type="match status" value="1"/>
</dbReference>
<evidence type="ECO:0000259" key="2">
    <source>
        <dbReference type="Pfam" id="PF25534"/>
    </source>
</evidence>
<evidence type="ECO:0000313" key="4">
    <source>
        <dbReference type="Proteomes" id="UP000193467"/>
    </source>
</evidence>
<feature type="domain" description="DUF7918" evidence="2">
    <location>
        <begin position="84"/>
        <end position="205"/>
    </location>
</feature>
<proteinExistence type="predicted"/>
<feature type="compositionally biased region" description="Acidic residues" evidence="1">
    <location>
        <begin position="250"/>
        <end position="260"/>
    </location>
</feature>
<dbReference type="OrthoDB" id="2538451at2759"/>
<dbReference type="STRING" id="106004.A0A1Y2F717"/>
<feature type="region of interest" description="Disordered" evidence="1">
    <location>
        <begin position="206"/>
        <end position="324"/>
    </location>
</feature>